<accession>A0A9W9KCV6</accession>
<dbReference type="Gene3D" id="1.10.510.10">
    <property type="entry name" value="Transferase(Phosphotransferase) domain 1"/>
    <property type="match status" value="1"/>
</dbReference>
<dbReference type="InterPro" id="IPR011009">
    <property type="entry name" value="Kinase-like_dom_sf"/>
</dbReference>
<dbReference type="GO" id="GO:0004672">
    <property type="term" value="F:protein kinase activity"/>
    <property type="evidence" value="ECO:0007669"/>
    <property type="project" value="InterPro"/>
</dbReference>
<organism evidence="2 3">
    <name type="scientific">Penicillium angulare</name>
    <dbReference type="NCBI Taxonomy" id="116970"/>
    <lineage>
        <taxon>Eukaryota</taxon>
        <taxon>Fungi</taxon>
        <taxon>Dikarya</taxon>
        <taxon>Ascomycota</taxon>
        <taxon>Pezizomycotina</taxon>
        <taxon>Eurotiomycetes</taxon>
        <taxon>Eurotiomycetidae</taxon>
        <taxon>Eurotiales</taxon>
        <taxon>Aspergillaceae</taxon>
        <taxon>Penicillium</taxon>
    </lineage>
</organism>
<protein>
    <recommendedName>
        <fullName evidence="1">Protein kinase domain-containing protein</fullName>
    </recommendedName>
</protein>
<proteinExistence type="predicted"/>
<dbReference type="GO" id="GO:0005524">
    <property type="term" value="F:ATP binding"/>
    <property type="evidence" value="ECO:0007669"/>
    <property type="project" value="InterPro"/>
</dbReference>
<dbReference type="InterPro" id="IPR000719">
    <property type="entry name" value="Prot_kinase_dom"/>
</dbReference>
<sequence>MSAREQFPEVHWIWGGGISFVYDVHPCIAVKVPRSGAEERELFQREVNIRKTISRSPPCAYIVQCFHHADNGLFLDNHIYEYPSLLVTKVEKLEPILLRKEWMNDLTQAVAFLESINLAHGDLRPENILLDRNKLKLSDFDCTAEIGAPHEACIVPYGRFLNSNESDEVSCGERDAGLLGPRTEQFALGSLYFFINYGFEVYGDRHLTEDYREHGPRAIELLQDMIFPDLNGDPLIDEIIQKCWHNKYGSIAALASADARATGKESPTEIFTVAEVNTMQMGRDTSDQHRGSGEILVLEGFDSKQDLCRDLEKRGLLELLSSGEPQELGFPLELYRYKC</sequence>
<comment type="caution">
    <text evidence="2">The sequence shown here is derived from an EMBL/GenBank/DDBJ whole genome shotgun (WGS) entry which is preliminary data.</text>
</comment>
<reference evidence="2" key="1">
    <citation type="submission" date="2022-11" db="EMBL/GenBank/DDBJ databases">
        <authorList>
            <person name="Petersen C."/>
        </authorList>
    </citation>
    <scope>NUCLEOTIDE SEQUENCE</scope>
    <source>
        <strain evidence="2">IBT 30069</strain>
    </source>
</reference>
<gene>
    <name evidence="2" type="ORF">N7456_006434</name>
</gene>
<evidence type="ECO:0000259" key="1">
    <source>
        <dbReference type="PROSITE" id="PS50011"/>
    </source>
</evidence>
<keyword evidence="3" id="KW-1185">Reference proteome</keyword>
<dbReference type="AlphaFoldDB" id="A0A9W9KCV6"/>
<dbReference type="EMBL" id="JAPQKH010000004">
    <property type="protein sequence ID" value="KAJ5100382.1"/>
    <property type="molecule type" value="Genomic_DNA"/>
</dbReference>
<dbReference type="Proteomes" id="UP001149165">
    <property type="component" value="Unassembled WGS sequence"/>
</dbReference>
<dbReference type="SUPFAM" id="SSF56112">
    <property type="entry name" value="Protein kinase-like (PK-like)"/>
    <property type="match status" value="1"/>
</dbReference>
<dbReference type="SMART" id="SM00220">
    <property type="entry name" value="S_TKc"/>
    <property type="match status" value="1"/>
</dbReference>
<evidence type="ECO:0000313" key="2">
    <source>
        <dbReference type="EMBL" id="KAJ5100382.1"/>
    </source>
</evidence>
<evidence type="ECO:0000313" key="3">
    <source>
        <dbReference type="Proteomes" id="UP001149165"/>
    </source>
</evidence>
<name>A0A9W9KCV6_9EURO</name>
<reference evidence="2" key="2">
    <citation type="journal article" date="2023" name="IMA Fungus">
        <title>Comparative genomic study of the Penicillium genus elucidates a diverse pangenome and 15 lateral gene transfer events.</title>
        <authorList>
            <person name="Petersen C."/>
            <person name="Sorensen T."/>
            <person name="Nielsen M.R."/>
            <person name="Sondergaard T.E."/>
            <person name="Sorensen J.L."/>
            <person name="Fitzpatrick D.A."/>
            <person name="Frisvad J.C."/>
            <person name="Nielsen K.L."/>
        </authorList>
    </citation>
    <scope>NUCLEOTIDE SEQUENCE</scope>
    <source>
        <strain evidence="2">IBT 30069</strain>
    </source>
</reference>
<dbReference type="OrthoDB" id="4062651at2759"/>
<feature type="domain" description="Protein kinase" evidence="1">
    <location>
        <begin position="7"/>
        <end position="272"/>
    </location>
</feature>
<dbReference type="Pfam" id="PF00069">
    <property type="entry name" value="Pkinase"/>
    <property type="match status" value="1"/>
</dbReference>
<dbReference type="PROSITE" id="PS50011">
    <property type="entry name" value="PROTEIN_KINASE_DOM"/>
    <property type="match status" value="1"/>
</dbReference>